<dbReference type="AlphaFoldDB" id="A0A5K7ZR09"/>
<dbReference type="PANTHER" id="PTHR12526">
    <property type="entry name" value="GLYCOSYLTRANSFERASE"/>
    <property type="match status" value="1"/>
</dbReference>
<dbReference type="KEGG" id="dov:DSCO28_09190"/>
<sequence>MPKNLPYCKKPLSIRILHVLSQRPDSTGSGIYVQAMLREAEKKGHRNFLVAGVQSDWPPQLPCIDNDHCRMVTFGEGDLPFAIAGMSDVMPYASTRFCDLSADAIDAYKAAFARHLREVVDIFQPDLIHSHHLWMVTALTRQLFPYIPLLTTCHGSDLRQFQNCADLRSHVISGCQGIDAVMALSHAQKQTIVKLYDIVPESVHVVGAGYNAERFTQTVKPLPEPVQLVYAGKLSHAKGVPWLLQALSGIDTPDWHLHLVGGGSGEEKEHCLALARQLGDRLTVHGAVPQQQLAEIMGQAHLFVLPSLFEGLPLVVLEALASGCRVVATALPGVTEILGERKTDFIDLVPTPRLQEVDKPVAADQKQFTQNLGSALQRQLWAARKHPQIDLSPIADRMAAFSWSGVFRKVEALYLTHAG</sequence>
<dbReference type="CDD" id="cd03801">
    <property type="entry name" value="GT4_PimA-like"/>
    <property type="match status" value="1"/>
</dbReference>
<dbReference type="GO" id="GO:0016787">
    <property type="term" value="F:hydrolase activity"/>
    <property type="evidence" value="ECO:0007669"/>
    <property type="project" value="UniProtKB-KW"/>
</dbReference>
<dbReference type="SUPFAM" id="SSF53756">
    <property type="entry name" value="UDP-Glycosyltransferase/glycogen phosphorylase"/>
    <property type="match status" value="1"/>
</dbReference>
<evidence type="ECO:0000313" key="3">
    <source>
        <dbReference type="EMBL" id="BBO80353.1"/>
    </source>
</evidence>
<dbReference type="InterPro" id="IPR001296">
    <property type="entry name" value="Glyco_trans_1"/>
</dbReference>
<dbReference type="Proteomes" id="UP000425960">
    <property type="component" value="Chromosome"/>
</dbReference>
<dbReference type="RefSeq" id="WP_155321332.1">
    <property type="nucleotide sequence ID" value="NZ_AP021876.1"/>
</dbReference>
<proteinExistence type="predicted"/>
<feature type="domain" description="Glycosyl transferase family 1" evidence="1">
    <location>
        <begin position="224"/>
        <end position="345"/>
    </location>
</feature>
<dbReference type="PANTHER" id="PTHR12526:SF630">
    <property type="entry name" value="GLYCOSYLTRANSFERASE"/>
    <property type="match status" value="1"/>
</dbReference>
<evidence type="ECO:0000313" key="4">
    <source>
        <dbReference type="Proteomes" id="UP000425960"/>
    </source>
</evidence>
<feature type="domain" description="Glycosyltransferase subfamily 4-like N-terminal" evidence="2">
    <location>
        <begin position="103"/>
        <end position="214"/>
    </location>
</feature>
<dbReference type="EMBL" id="AP021876">
    <property type="protein sequence ID" value="BBO80353.1"/>
    <property type="molecule type" value="Genomic_DNA"/>
</dbReference>
<dbReference type="Pfam" id="PF13439">
    <property type="entry name" value="Glyco_transf_4"/>
    <property type="match status" value="1"/>
</dbReference>
<dbReference type="Gene3D" id="3.40.50.2000">
    <property type="entry name" value="Glycogen Phosphorylase B"/>
    <property type="match status" value="2"/>
</dbReference>
<evidence type="ECO:0000259" key="1">
    <source>
        <dbReference type="Pfam" id="PF00534"/>
    </source>
</evidence>
<organism evidence="3 4">
    <name type="scientific">Desulfosarcina ovata subsp. sediminis</name>
    <dbReference type="NCBI Taxonomy" id="885957"/>
    <lineage>
        <taxon>Bacteria</taxon>
        <taxon>Pseudomonadati</taxon>
        <taxon>Thermodesulfobacteriota</taxon>
        <taxon>Desulfobacteria</taxon>
        <taxon>Desulfobacterales</taxon>
        <taxon>Desulfosarcinaceae</taxon>
        <taxon>Desulfosarcina</taxon>
    </lineage>
</organism>
<accession>A0A5K7ZR09</accession>
<dbReference type="InterPro" id="IPR028098">
    <property type="entry name" value="Glyco_trans_4-like_N"/>
</dbReference>
<evidence type="ECO:0000259" key="2">
    <source>
        <dbReference type="Pfam" id="PF13439"/>
    </source>
</evidence>
<dbReference type="GO" id="GO:0016757">
    <property type="term" value="F:glycosyltransferase activity"/>
    <property type="evidence" value="ECO:0007669"/>
    <property type="project" value="InterPro"/>
</dbReference>
<keyword evidence="3" id="KW-0378">Hydrolase</keyword>
<name>A0A5K7ZR09_9BACT</name>
<gene>
    <name evidence="3" type="ORF">DSCO28_09190</name>
</gene>
<dbReference type="Pfam" id="PF00534">
    <property type="entry name" value="Glycos_transf_1"/>
    <property type="match status" value="1"/>
</dbReference>
<reference evidence="3 4" key="1">
    <citation type="submission" date="2019-11" db="EMBL/GenBank/DDBJ databases">
        <title>Comparative genomics of hydrocarbon-degrading Desulfosarcina strains.</title>
        <authorList>
            <person name="Watanabe M."/>
            <person name="Kojima H."/>
            <person name="Fukui M."/>
        </authorList>
    </citation>
    <scope>NUCLEOTIDE SEQUENCE [LARGE SCALE GENOMIC DNA]</scope>
    <source>
        <strain evidence="3 4">28bB2T</strain>
    </source>
</reference>
<protein>
    <submittedName>
        <fullName evidence="3">Glycoside hydrolase</fullName>
    </submittedName>
</protein>